<feature type="non-terminal residue" evidence="2">
    <location>
        <position position="192"/>
    </location>
</feature>
<organism evidence="2">
    <name type="scientific">marine metagenome</name>
    <dbReference type="NCBI Taxonomy" id="408172"/>
    <lineage>
        <taxon>unclassified sequences</taxon>
        <taxon>metagenomes</taxon>
        <taxon>ecological metagenomes</taxon>
    </lineage>
</organism>
<name>A0A381XQ29_9ZZZZ</name>
<evidence type="ECO:0000256" key="1">
    <source>
        <dbReference type="SAM" id="MobiDB-lite"/>
    </source>
</evidence>
<dbReference type="EMBL" id="UINC01015982">
    <property type="protein sequence ID" value="SVA66896.1"/>
    <property type="molecule type" value="Genomic_DNA"/>
</dbReference>
<gene>
    <name evidence="2" type="ORF">METZ01_LOCUS119750</name>
</gene>
<feature type="region of interest" description="Disordered" evidence="1">
    <location>
        <begin position="29"/>
        <end position="48"/>
    </location>
</feature>
<evidence type="ECO:0008006" key="3">
    <source>
        <dbReference type="Google" id="ProtNLM"/>
    </source>
</evidence>
<sequence length="192" mass="20302">MASEQSFWFRVGYALERAINPTTTAGERFSNLGAQSRKKATSDVSQPSVKWPLPDQVVPTALVAAASEVMEMWRPRRRARLTRLVRAGVSGAAAAVLLDLLKPILSGNPAQPLLDKAAGNRMLAGVSQGLLYGTIVEPHLPGPPILKGALFGCAEYAAIPAGGLSQLLGGHAPKGQLPVLASFFETAGRHDR</sequence>
<protein>
    <recommendedName>
        <fullName evidence="3">DUF4126 domain-containing protein</fullName>
    </recommendedName>
</protein>
<proteinExistence type="predicted"/>
<evidence type="ECO:0000313" key="2">
    <source>
        <dbReference type="EMBL" id="SVA66896.1"/>
    </source>
</evidence>
<dbReference type="AlphaFoldDB" id="A0A381XQ29"/>
<reference evidence="2" key="1">
    <citation type="submission" date="2018-05" db="EMBL/GenBank/DDBJ databases">
        <authorList>
            <person name="Lanie J.A."/>
            <person name="Ng W.-L."/>
            <person name="Kazmierczak K.M."/>
            <person name="Andrzejewski T.M."/>
            <person name="Davidsen T.M."/>
            <person name="Wayne K.J."/>
            <person name="Tettelin H."/>
            <person name="Glass J.I."/>
            <person name="Rusch D."/>
            <person name="Podicherti R."/>
            <person name="Tsui H.-C.T."/>
            <person name="Winkler M.E."/>
        </authorList>
    </citation>
    <scope>NUCLEOTIDE SEQUENCE</scope>
</reference>
<accession>A0A381XQ29</accession>